<dbReference type="InterPro" id="IPR045018">
    <property type="entry name" value="Azg-like"/>
</dbReference>
<dbReference type="RefSeq" id="WP_104957774.1">
    <property type="nucleotide sequence ID" value="NZ_CP026377.1"/>
</dbReference>
<dbReference type="EMBL" id="CP026377">
    <property type="protein sequence ID" value="AUX93938.1"/>
    <property type="molecule type" value="Genomic_DNA"/>
</dbReference>
<keyword evidence="4 8" id="KW-1003">Cell membrane</keyword>
<feature type="transmembrane region" description="Helical" evidence="9">
    <location>
        <begin position="316"/>
        <end position="336"/>
    </location>
</feature>
<sequence length="431" mass="44813">MLEKLFQLKAHNTTVRTEVIAGLTTFLAMAYILFVNPTILSATGMDKGAVFVATCLAAAIGSLLMGLIANYPIALAPGMGLNAFFTYTVVLHMGYSWQIALGAVFLSALIFFALSIFKIREWIIASIPLPLRSGIAAGIGLFLAIIALQGSGIVVGNPATLVGIGDLTRPGPLLAILGFIIIVVLEARRVTGAVLIGILAVTFLSMALGLSPFAGIFSAPPSIAPTFMQLDIKGALDISLVSVIFAFLFVDVFDNSGTLIGVTKRAGLADEQGNIPKMGKALIADSAAALFGSLLGTSTTTSYIESAAGVSAGGRTGLTAIVVAVLFLLSLFFAPLASSVPVYATAPALLFIAVLMTSGLAEIDWKDITTAAPVTVTALTMPLTYSIANGIAFGFITWTLVKLLSGRRHELNAALIVLSVLFVIKLGWLSA</sequence>
<keyword evidence="6 8" id="KW-1133">Transmembrane helix</keyword>
<evidence type="ECO:0000256" key="6">
    <source>
        <dbReference type="ARBA" id="ARBA00022989"/>
    </source>
</evidence>
<evidence type="ECO:0000256" key="4">
    <source>
        <dbReference type="ARBA" id="ARBA00022475"/>
    </source>
</evidence>
<feature type="transmembrane region" description="Helical" evidence="9">
    <location>
        <begin position="343"/>
        <end position="363"/>
    </location>
</feature>
<dbReference type="InterPro" id="IPR026033">
    <property type="entry name" value="Azg-like_bact_archaea"/>
</dbReference>
<keyword evidence="5 8" id="KW-0812">Transmembrane</keyword>
<feature type="transmembrane region" description="Helical" evidence="9">
    <location>
        <begin position="282"/>
        <end position="304"/>
    </location>
</feature>
<dbReference type="PANTHER" id="PTHR43337:SF1">
    <property type="entry name" value="XANTHINE_URACIL PERMEASE C887.17-RELATED"/>
    <property type="match status" value="1"/>
</dbReference>
<keyword evidence="7 8" id="KW-0472">Membrane</keyword>
<feature type="transmembrane region" description="Helical" evidence="9">
    <location>
        <begin position="383"/>
        <end position="404"/>
    </location>
</feature>
<feature type="transmembrane region" description="Helical" evidence="9">
    <location>
        <begin position="238"/>
        <end position="262"/>
    </location>
</feature>
<keyword evidence="3 8" id="KW-0813">Transport</keyword>
<evidence type="ECO:0000256" key="3">
    <source>
        <dbReference type="ARBA" id="ARBA00022448"/>
    </source>
</evidence>
<feature type="transmembrane region" description="Helical" evidence="9">
    <location>
        <begin position="49"/>
        <end position="75"/>
    </location>
</feature>
<evidence type="ECO:0000256" key="7">
    <source>
        <dbReference type="ARBA" id="ARBA00023136"/>
    </source>
</evidence>
<dbReference type="PANTHER" id="PTHR43337">
    <property type="entry name" value="XANTHINE/URACIL PERMEASE C887.17-RELATED"/>
    <property type="match status" value="1"/>
</dbReference>
<keyword evidence="11" id="KW-1185">Reference proteome</keyword>
<evidence type="ECO:0000256" key="8">
    <source>
        <dbReference type="PIRNR" id="PIRNR005353"/>
    </source>
</evidence>
<name>A0A2L0IH82_9GAMM</name>
<gene>
    <name evidence="10" type="ORF">C2E15_13190</name>
</gene>
<accession>A0A2L0IH82</accession>
<dbReference type="PIRSF" id="PIRSF005353">
    <property type="entry name" value="PbuG"/>
    <property type="match status" value="1"/>
</dbReference>
<protein>
    <submittedName>
        <fullName evidence="10">Guanine permease</fullName>
    </submittedName>
</protein>
<feature type="transmembrane region" description="Helical" evidence="9">
    <location>
        <begin position="95"/>
        <end position="117"/>
    </location>
</feature>
<feature type="transmembrane region" description="Helical" evidence="9">
    <location>
        <begin position="170"/>
        <end position="187"/>
    </location>
</feature>
<evidence type="ECO:0000313" key="10">
    <source>
        <dbReference type="EMBL" id="AUX93938.1"/>
    </source>
</evidence>
<evidence type="ECO:0000313" key="11">
    <source>
        <dbReference type="Proteomes" id="UP000238365"/>
    </source>
</evidence>
<feature type="transmembrane region" description="Helical" evidence="9">
    <location>
        <begin position="20"/>
        <end position="42"/>
    </location>
</feature>
<feature type="transmembrane region" description="Helical" evidence="9">
    <location>
        <begin position="129"/>
        <end position="150"/>
    </location>
</feature>
<dbReference type="GO" id="GO:0015207">
    <property type="term" value="F:adenine transmembrane transporter activity"/>
    <property type="evidence" value="ECO:0007669"/>
    <property type="project" value="TreeGrafter"/>
</dbReference>
<dbReference type="Pfam" id="PF00860">
    <property type="entry name" value="Xan_ur_permease"/>
    <property type="match status" value="1"/>
</dbReference>
<evidence type="ECO:0000256" key="1">
    <source>
        <dbReference type="ARBA" id="ARBA00004651"/>
    </source>
</evidence>
<evidence type="ECO:0000256" key="9">
    <source>
        <dbReference type="SAM" id="Phobius"/>
    </source>
</evidence>
<feature type="transmembrane region" description="Helical" evidence="9">
    <location>
        <begin position="411"/>
        <end position="429"/>
    </location>
</feature>
<comment type="subcellular location">
    <subcellularLocation>
        <location evidence="1 8">Cell membrane</location>
        <topology evidence="1 8">Multi-pass membrane protein</topology>
    </subcellularLocation>
</comment>
<comment type="similarity">
    <text evidence="2 8">Belongs to the nucleobase:cation symporter-2 (NCS2) (TC 2.A.40) family. Azg-like subfamily.</text>
</comment>
<dbReference type="AlphaFoldDB" id="A0A2L0IH82"/>
<dbReference type="GO" id="GO:0005886">
    <property type="term" value="C:plasma membrane"/>
    <property type="evidence" value="ECO:0007669"/>
    <property type="project" value="UniProtKB-SubCell"/>
</dbReference>
<proteinExistence type="inferred from homology"/>
<evidence type="ECO:0000256" key="2">
    <source>
        <dbReference type="ARBA" id="ARBA00005697"/>
    </source>
</evidence>
<feature type="transmembrane region" description="Helical" evidence="9">
    <location>
        <begin position="194"/>
        <end position="218"/>
    </location>
</feature>
<evidence type="ECO:0000256" key="5">
    <source>
        <dbReference type="ARBA" id="ARBA00022692"/>
    </source>
</evidence>
<organism evidence="10 11">
    <name type="scientific">Mixta gaviniae</name>
    <dbReference type="NCBI Taxonomy" id="665914"/>
    <lineage>
        <taxon>Bacteria</taxon>
        <taxon>Pseudomonadati</taxon>
        <taxon>Pseudomonadota</taxon>
        <taxon>Gammaproteobacteria</taxon>
        <taxon>Enterobacterales</taxon>
        <taxon>Erwiniaceae</taxon>
        <taxon>Mixta</taxon>
    </lineage>
</organism>
<dbReference type="Proteomes" id="UP000238365">
    <property type="component" value="Chromosome"/>
</dbReference>
<reference evidence="10 11" key="1">
    <citation type="submission" date="2018-01" db="EMBL/GenBank/DDBJ databases">
        <title>Complete and assembled Genome of Pantoea gaviniae DSM22758T.</title>
        <authorList>
            <person name="Stevens M.J.A."/>
            <person name="Zurfluh K."/>
            <person name="Stephan R."/>
        </authorList>
    </citation>
    <scope>NUCLEOTIDE SEQUENCE [LARGE SCALE GENOMIC DNA]</scope>
    <source>
        <strain evidence="10 11">DSM 22758</strain>
    </source>
</reference>
<dbReference type="KEGG" id="pgz:C2E15_13190"/>
<dbReference type="InterPro" id="IPR006043">
    <property type="entry name" value="NCS2"/>
</dbReference>